<evidence type="ECO:0000313" key="6">
    <source>
        <dbReference type="EnsemblMetazoa" id="PPA25820.1"/>
    </source>
</evidence>
<dbReference type="InterPro" id="IPR017452">
    <property type="entry name" value="GPCR_Rhodpsn_7TM"/>
</dbReference>
<dbReference type="InterPro" id="IPR047130">
    <property type="entry name" value="7TM_GPCR_Srsx_nematod"/>
</dbReference>
<keyword evidence="7" id="KW-1185">Reference proteome</keyword>
<dbReference type="Proteomes" id="UP000005239">
    <property type="component" value="Unassembled WGS sequence"/>
</dbReference>
<keyword evidence="5" id="KW-0675">Receptor</keyword>
<evidence type="ECO:0000256" key="2">
    <source>
        <dbReference type="ARBA" id="ARBA00022692"/>
    </source>
</evidence>
<keyword evidence="4" id="KW-0472">Membrane</keyword>
<dbReference type="SUPFAM" id="SSF81321">
    <property type="entry name" value="Family A G protein-coupled receptor-like"/>
    <property type="match status" value="1"/>
</dbReference>
<sequence length="301" mass="34897">MEDESELFFFTLFFCCLFIAITTAGLIGNTLLLLTTIRSRSLRSPCNILIGSCALFDVLHQSALYVPAYGIISQVTMRSITCSMIMFLPELGMAGGTFSLLCIGFDRFFSIFSPNRYRCTDKRKYLFVHYMAIFLYCTYTIFLMFAFFRDQPLFKHCREQICGINLVFHDKALFYWTYTGVAVNLTAFAFYMMTWRIITENLEIEQLRRIFRTIMLVTTLELGGFTITQLIMSVQQRFEVSVPLRTCIMTFAAHFINAGIASKFIVYYFTSTEYRKAFKSLIKPNQDIKQIACSHSSHNQR</sequence>
<gene>
    <name evidence="6" type="primary">WBGene00115374</name>
</gene>
<dbReference type="InterPro" id="IPR000276">
    <property type="entry name" value="GPCR_Rhodpsn"/>
</dbReference>
<organism evidence="6 7">
    <name type="scientific">Pristionchus pacificus</name>
    <name type="common">Parasitic nematode worm</name>
    <dbReference type="NCBI Taxonomy" id="54126"/>
    <lineage>
        <taxon>Eukaryota</taxon>
        <taxon>Metazoa</taxon>
        <taxon>Ecdysozoa</taxon>
        <taxon>Nematoda</taxon>
        <taxon>Chromadorea</taxon>
        <taxon>Rhabditida</taxon>
        <taxon>Rhabditina</taxon>
        <taxon>Diplogasteromorpha</taxon>
        <taxon>Diplogasteroidea</taxon>
        <taxon>Neodiplogasteridae</taxon>
        <taxon>Pristionchus</taxon>
    </lineage>
</organism>
<keyword evidence="5" id="KW-0297">G-protein coupled receptor</keyword>
<reference evidence="7" key="1">
    <citation type="journal article" date="2008" name="Nat. Genet.">
        <title>The Pristionchus pacificus genome provides a unique perspective on nematode lifestyle and parasitism.</title>
        <authorList>
            <person name="Dieterich C."/>
            <person name="Clifton S.W."/>
            <person name="Schuster L.N."/>
            <person name="Chinwalla A."/>
            <person name="Delehaunty K."/>
            <person name="Dinkelacker I."/>
            <person name="Fulton L."/>
            <person name="Fulton R."/>
            <person name="Godfrey J."/>
            <person name="Minx P."/>
            <person name="Mitreva M."/>
            <person name="Roeseler W."/>
            <person name="Tian H."/>
            <person name="Witte H."/>
            <person name="Yang S.P."/>
            <person name="Wilson R.K."/>
            <person name="Sommer R.J."/>
        </authorList>
    </citation>
    <scope>NUCLEOTIDE SEQUENCE [LARGE SCALE GENOMIC DNA]</scope>
    <source>
        <strain evidence="7">PS312</strain>
    </source>
</reference>
<dbReference type="GO" id="GO:0016020">
    <property type="term" value="C:membrane"/>
    <property type="evidence" value="ECO:0007669"/>
    <property type="project" value="UniProtKB-SubCell"/>
</dbReference>
<dbReference type="Gene3D" id="1.20.1070.10">
    <property type="entry name" value="Rhodopsin 7-helix transmembrane proteins"/>
    <property type="match status" value="1"/>
</dbReference>
<evidence type="ECO:0000256" key="5">
    <source>
        <dbReference type="RuleBase" id="RU000688"/>
    </source>
</evidence>
<dbReference type="SMART" id="SM01381">
    <property type="entry name" value="7TM_GPCR_Srsx"/>
    <property type="match status" value="1"/>
</dbReference>
<dbReference type="AlphaFoldDB" id="A0A2A6BIW5"/>
<reference evidence="6" key="2">
    <citation type="submission" date="2022-06" db="UniProtKB">
        <authorList>
            <consortium name="EnsemblMetazoa"/>
        </authorList>
    </citation>
    <scope>IDENTIFICATION</scope>
    <source>
        <strain evidence="6">PS312</strain>
    </source>
</reference>
<dbReference type="EnsemblMetazoa" id="PPA25820.1">
    <property type="protein sequence ID" value="PPA25820.1"/>
    <property type="gene ID" value="WBGene00115374"/>
</dbReference>
<dbReference type="PANTHER" id="PTHR23360">
    <property type="entry name" value="G-PROTEIN COUPLED RECEPTORS FAMILY 1 PROFILE DOMAIN-CONTAINING PROTEIN-RELATED"/>
    <property type="match status" value="1"/>
</dbReference>
<evidence type="ECO:0000256" key="1">
    <source>
        <dbReference type="ARBA" id="ARBA00004370"/>
    </source>
</evidence>
<protein>
    <submittedName>
        <fullName evidence="6">G protein-coupled receptor</fullName>
    </submittedName>
</protein>
<dbReference type="Pfam" id="PF10320">
    <property type="entry name" value="7TM_GPCR_Srsx"/>
    <property type="match status" value="1"/>
</dbReference>
<keyword evidence="2 5" id="KW-0812">Transmembrane</keyword>
<comment type="similarity">
    <text evidence="5">Belongs to the G-protein coupled receptor 1 family.</text>
</comment>
<keyword evidence="5" id="KW-0807">Transducer</keyword>
<evidence type="ECO:0000256" key="4">
    <source>
        <dbReference type="ARBA" id="ARBA00023136"/>
    </source>
</evidence>
<dbReference type="GO" id="GO:0004930">
    <property type="term" value="F:G protein-coupled receptor activity"/>
    <property type="evidence" value="ECO:0007669"/>
    <property type="project" value="UniProtKB-KW"/>
</dbReference>
<dbReference type="PROSITE" id="PS50262">
    <property type="entry name" value="G_PROTEIN_RECEP_F1_2"/>
    <property type="match status" value="1"/>
</dbReference>
<keyword evidence="3" id="KW-1133">Transmembrane helix</keyword>
<proteinExistence type="inferred from homology"/>
<evidence type="ECO:0000256" key="3">
    <source>
        <dbReference type="ARBA" id="ARBA00022989"/>
    </source>
</evidence>
<dbReference type="PRINTS" id="PR00237">
    <property type="entry name" value="GPCRRHODOPSN"/>
</dbReference>
<dbReference type="OrthoDB" id="5820127at2759"/>
<dbReference type="PANTHER" id="PTHR23360:SF5">
    <property type="entry name" value="G-PROTEIN COUPLED RECEPTORS FAMILY 1 PROFILE DOMAIN-CONTAINING PROTEIN"/>
    <property type="match status" value="1"/>
</dbReference>
<accession>A0A8R1YKA3</accession>
<evidence type="ECO:0000313" key="7">
    <source>
        <dbReference type="Proteomes" id="UP000005239"/>
    </source>
</evidence>
<name>A0A2A6BIW5_PRIPA</name>
<dbReference type="InterPro" id="IPR019424">
    <property type="entry name" value="7TM_GPCR_Srsx"/>
</dbReference>
<accession>A0A2A6BIW5</accession>
<dbReference type="PROSITE" id="PS00237">
    <property type="entry name" value="G_PROTEIN_RECEP_F1_1"/>
    <property type="match status" value="1"/>
</dbReference>
<dbReference type="CDD" id="cd00637">
    <property type="entry name" value="7tm_classA_rhodopsin-like"/>
    <property type="match status" value="1"/>
</dbReference>
<comment type="subcellular location">
    <subcellularLocation>
        <location evidence="1">Membrane</location>
    </subcellularLocation>
</comment>